<dbReference type="InterPro" id="IPR041304">
    <property type="entry name" value="AbiTii"/>
</dbReference>
<dbReference type="RefSeq" id="WP_109675578.1">
    <property type="nucleotide sequence ID" value="NZ_CP086615.1"/>
</dbReference>
<sequence length="222" mass="24621">MASAVESVQAQARDQEQPLEDVLQRAIFLASVLRLKQMGAWLRQELEGFADGAEVPAYRRNIEGTLLAWMPANGWVQAPISEQMAADAHSLDLRDPSPSLEQQVRRNRRAGGLRLDPDPEREKALRARTQLDTRLTFAVTTTELAAVPESVREIIVLWTTDLLDLGLVGENMVFSRNERDSVAHLDESLADYAERAQGPARERAAALRAQKGGLLGRLFGRA</sequence>
<reference evidence="3 4" key="1">
    <citation type="submission" date="2018-05" db="EMBL/GenBank/DDBJ databases">
        <title>Spiribacter halobius sp. nov., a moderately halophilic bacterium isolated from marine solar saltern.</title>
        <authorList>
            <person name="Zheng W.-S."/>
            <person name="Lu D.-C."/>
            <person name="Du Z.-J."/>
        </authorList>
    </citation>
    <scope>NUCLEOTIDE SEQUENCE [LARGE SCALE GENOMIC DNA]</scope>
    <source>
        <strain evidence="3 4">E85</strain>
    </source>
</reference>
<feature type="region of interest" description="Disordered" evidence="1">
    <location>
        <begin position="92"/>
        <end position="122"/>
    </location>
</feature>
<evidence type="ECO:0000313" key="3">
    <source>
        <dbReference type="EMBL" id="PWG65466.1"/>
    </source>
</evidence>
<dbReference type="Pfam" id="PF18864">
    <property type="entry name" value="AbiTii"/>
    <property type="match status" value="1"/>
</dbReference>
<comment type="caution">
    <text evidence="3">The sequence shown here is derived from an EMBL/GenBank/DDBJ whole genome shotgun (WGS) entry which is preliminary data.</text>
</comment>
<evidence type="ECO:0000256" key="1">
    <source>
        <dbReference type="SAM" id="MobiDB-lite"/>
    </source>
</evidence>
<protein>
    <recommendedName>
        <fullName evidence="2">AbiTii domain-containing protein</fullName>
    </recommendedName>
</protein>
<dbReference type="EMBL" id="QFFI01000002">
    <property type="protein sequence ID" value="PWG65466.1"/>
    <property type="molecule type" value="Genomic_DNA"/>
</dbReference>
<dbReference type="Proteomes" id="UP000245474">
    <property type="component" value="Unassembled WGS sequence"/>
</dbReference>
<dbReference type="OrthoDB" id="6360084at2"/>
<gene>
    <name evidence="3" type="ORF">DEM34_01620</name>
</gene>
<evidence type="ECO:0000259" key="2">
    <source>
        <dbReference type="Pfam" id="PF18864"/>
    </source>
</evidence>
<dbReference type="AlphaFoldDB" id="A0A2U2N8G7"/>
<accession>A0A2U2N8G7</accession>
<keyword evidence="4" id="KW-1185">Reference proteome</keyword>
<feature type="domain" description="AbiTii" evidence="2">
    <location>
        <begin position="5"/>
        <end position="183"/>
    </location>
</feature>
<organism evidence="3 4">
    <name type="scientific">Sediminicurvatus halobius</name>
    <dbReference type="NCBI Taxonomy" id="2182432"/>
    <lineage>
        <taxon>Bacteria</taxon>
        <taxon>Pseudomonadati</taxon>
        <taxon>Pseudomonadota</taxon>
        <taxon>Gammaproteobacteria</taxon>
        <taxon>Chromatiales</taxon>
        <taxon>Ectothiorhodospiraceae</taxon>
        <taxon>Sediminicurvatus</taxon>
    </lineage>
</organism>
<proteinExistence type="predicted"/>
<name>A0A2U2N8G7_9GAMM</name>
<evidence type="ECO:0000313" key="4">
    <source>
        <dbReference type="Proteomes" id="UP000245474"/>
    </source>
</evidence>